<reference evidence="1" key="1">
    <citation type="journal article" date="2012" name="ISME J.">
        <title>Biogeography and phylogenetic diversity of a cluster of exclusively marine myxobacteria.</title>
        <authorList>
            <person name="Brinkhoff T."/>
            <person name="Fischer D."/>
            <person name="Vollmers J."/>
            <person name="Voget S."/>
            <person name="Beardsley C."/>
            <person name="Thole S."/>
            <person name="Mussmann M."/>
            <person name="Kunze B."/>
            <person name="Wagner-Dobler I."/>
            <person name="Daniel R."/>
            <person name="Simon M."/>
        </authorList>
    </citation>
    <scope>NUCLEOTIDE SEQUENCE</scope>
</reference>
<dbReference type="Pfam" id="PF00526">
    <property type="entry name" value="Dicty_CTDC"/>
    <property type="match status" value="2"/>
</dbReference>
<gene>
    <name evidence="1" type="ORF">MMCf2_100</name>
</gene>
<organism evidence="1">
    <name type="scientific">uncultured Myxococcales bacterium</name>
    <dbReference type="NCBI Taxonomy" id="253830"/>
    <lineage>
        <taxon>Bacteria</taxon>
        <taxon>Pseudomonadati</taxon>
        <taxon>Myxococcota</taxon>
        <taxon>Myxococcia</taxon>
        <taxon>Myxococcales</taxon>
        <taxon>environmental samples</taxon>
    </lineage>
</organism>
<sequence>MTCDDANPCTDDSCGPSGACEYVNNEALCDDRSACTEQDRCANGICTGVPITCFDDNPCTMDHCVAETGCVFTDVAVPCDDGDLCTAQDMCIGGVCTPGALLDCDDLSSCTGDVCESEVGCVYTYLCDAHATCLAAACECDPGYEGDGYSCVEAHTCGDGVCSSRENVTECPQDCDHDLVVIVEEAIADLVAPGLQLYLHDLDNIGYLARVEPWTPGTAEELKSLLYSQIDRYDIEGALLVGNLPAAWYEQELLCWQWDMTQTPPVCLQRYHEEFPSDLILQDRDAVWGDADEDGIYDSHSPLELDIFVSRLQTLPDPAKCIKTESFPACIDGPYDPGNPFYMSDECMRRCPSRLAKQSWGPVESDVECCGPYFINRYFERAHDYRTRGSLVASSALLFLDDDWAHMTDHDLFGLGSMYSSVSVIAEPVDRSPGVIHTTTQIDEYTGFLTETGAEFVYQMIHSGTQNLYFHTCGEWTDDCFESEPTPWPECYSSCTQDADCCACSPDDQDTCHCTSFYCAADGVCQAPARCKWRFSDPIHRTSIGPKPDLGPYIPIELGQLHYDLKCSFLNMYDCQAARFTVPNLAMAFTVQASYGLATVGSTKVGGMYDGTPFHQNLATGTSWGEAFRLWYNDVGSQGDLFTIGMGIMGDPLLTVPQASAELLMEVESGFTSADLERLEHLEWSDLDEVDTFEDYKKTNPQFFR</sequence>
<dbReference type="PANTHER" id="PTHR31797:SF6">
    <property type="entry name" value="CHITIN-BINDING TYPE-2 DOMAIN-CONTAINING PROTEIN"/>
    <property type="match status" value="1"/>
</dbReference>
<dbReference type="InterPro" id="IPR001673">
    <property type="entry name" value="S_mold_repeat"/>
</dbReference>
<dbReference type="EMBL" id="HQ191476">
    <property type="protein sequence ID" value="ADN05987.1"/>
    <property type="molecule type" value="Genomic_DNA"/>
</dbReference>
<evidence type="ECO:0000313" key="1">
    <source>
        <dbReference type="EMBL" id="ADN05987.1"/>
    </source>
</evidence>
<dbReference type="InterPro" id="IPR052846">
    <property type="entry name" value="ECM-enzyme_regulator"/>
</dbReference>
<accession>G3D5H9</accession>
<name>G3D5H9_9BACT</name>
<proteinExistence type="predicted"/>
<dbReference type="AlphaFoldDB" id="G3D5H9"/>
<protein>
    <submittedName>
        <fullName evidence="1">Putative extracellular matrix protein</fullName>
    </submittedName>
</protein>
<dbReference type="PANTHER" id="PTHR31797">
    <property type="entry name" value="EXTRACELLULAR MATRIX PROTEIN A-RELATED"/>
    <property type="match status" value="1"/>
</dbReference>